<dbReference type="PANTHER" id="PTHR30511:SF0">
    <property type="entry name" value="ALANINE RACEMASE, CATABOLIC-RELATED"/>
    <property type="match status" value="1"/>
</dbReference>
<feature type="active site" description="Proton acceptor; specific for D-alanine" evidence="4">
    <location>
        <position position="35"/>
    </location>
</feature>
<dbReference type="PROSITE" id="PS00395">
    <property type="entry name" value="ALANINE_RACEMASE"/>
    <property type="match status" value="1"/>
</dbReference>
<evidence type="ECO:0000256" key="4">
    <source>
        <dbReference type="HAMAP-Rule" id="MF_01201"/>
    </source>
</evidence>
<evidence type="ECO:0000256" key="1">
    <source>
        <dbReference type="ARBA" id="ARBA00001933"/>
    </source>
</evidence>
<dbReference type="PANTHER" id="PTHR30511">
    <property type="entry name" value="ALANINE RACEMASE"/>
    <property type="match status" value="1"/>
</dbReference>
<dbReference type="CDD" id="cd00430">
    <property type="entry name" value="PLPDE_III_AR"/>
    <property type="match status" value="1"/>
</dbReference>
<comment type="catalytic activity">
    <reaction evidence="4">
        <text>L-alanine = D-alanine</text>
        <dbReference type="Rhea" id="RHEA:20249"/>
        <dbReference type="ChEBI" id="CHEBI:57416"/>
        <dbReference type="ChEBI" id="CHEBI:57972"/>
        <dbReference type="EC" id="5.1.1.1"/>
    </reaction>
</comment>
<dbReference type="GO" id="GO:0008784">
    <property type="term" value="F:alanine racemase activity"/>
    <property type="evidence" value="ECO:0007669"/>
    <property type="project" value="UniProtKB-UniRule"/>
</dbReference>
<dbReference type="InterPro" id="IPR001608">
    <property type="entry name" value="Ala_racemase_N"/>
</dbReference>
<proteinExistence type="inferred from homology"/>
<dbReference type="UniPathway" id="UPA00042">
    <property type="reaction ID" value="UER00497"/>
</dbReference>
<comment type="pathway">
    <text evidence="4">Amino-acid biosynthesis; D-alanine biosynthesis; D-alanine from L-alanine: step 1/1.</text>
</comment>
<dbReference type="Proteomes" id="UP000231701">
    <property type="component" value="Chromosome"/>
</dbReference>
<evidence type="ECO:0000256" key="2">
    <source>
        <dbReference type="ARBA" id="ARBA00022898"/>
    </source>
</evidence>
<dbReference type="GO" id="GO:0005829">
    <property type="term" value="C:cytosol"/>
    <property type="evidence" value="ECO:0007669"/>
    <property type="project" value="TreeGrafter"/>
</dbReference>
<dbReference type="InterPro" id="IPR009006">
    <property type="entry name" value="Ala_racemase/Decarboxylase_C"/>
</dbReference>
<dbReference type="SUPFAM" id="SSF50621">
    <property type="entry name" value="Alanine racemase C-terminal domain-like"/>
    <property type="match status" value="1"/>
</dbReference>
<gene>
    <name evidence="8" type="ORF">Ga0123461_1892</name>
</gene>
<dbReference type="RefSeq" id="WP_100278091.1">
    <property type="nucleotide sequence ID" value="NZ_CP018799.1"/>
</dbReference>
<name>A0A2K8L5P8_MARES</name>
<dbReference type="EMBL" id="CP018799">
    <property type="protein sequence ID" value="ATX80304.1"/>
    <property type="molecule type" value="Genomic_DNA"/>
</dbReference>
<dbReference type="Pfam" id="PF01168">
    <property type="entry name" value="Ala_racemase_N"/>
    <property type="match status" value="1"/>
</dbReference>
<feature type="domain" description="Alanine racemase C-terminal" evidence="7">
    <location>
        <begin position="232"/>
        <end position="355"/>
    </location>
</feature>
<dbReference type="InterPro" id="IPR029066">
    <property type="entry name" value="PLP-binding_barrel"/>
</dbReference>
<dbReference type="AlphaFoldDB" id="A0A2K8L5P8"/>
<comment type="function">
    <text evidence="4">Catalyzes the interconversion of L-alanine and D-alanine. May also act on other amino acids.</text>
</comment>
<dbReference type="Pfam" id="PF00842">
    <property type="entry name" value="Ala_racemase_C"/>
    <property type="match status" value="1"/>
</dbReference>
<evidence type="ECO:0000259" key="7">
    <source>
        <dbReference type="SMART" id="SM01005"/>
    </source>
</evidence>
<feature type="binding site" evidence="4 6">
    <location>
        <position position="133"/>
    </location>
    <ligand>
        <name>substrate</name>
    </ligand>
</feature>
<dbReference type="Gene3D" id="2.40.37.10">
    <property type="entry name" value="Lyase, Ornithine Decarboxylase, Chain A, domain 1"/>
    <property type="match status" value="1"/>
</dbReference>
<feature type="binding site" evidence="4 6">
    <location>
        <position position="301"/>
    </location>
    <ligand>
        <name>substrate</name>
    </ligand>
</feature>
<dbReference type="InterPro" id="IPR011079">
    <property type="entry name" value="Ala_racemase_C"/>
</dbReference>
<keyword evidence="9" id="KW-1185">Reference proteome</keyword>
<dbReference type="GO" id="GO:0030170">
    <property type="term" value="F:pyridoxal phosphate binding"/>
    <property type="evidence" value="ECO:0007669"/>
    <property type="project" value="UniProtKB-UniRule"/>
</dbReference>
<dbReference type="SMART" id="SM01005">
    <property type="entry name" value="Ala_racemase_C"/>
    <property type="match status" value="1"/>
</dbReference>
<keyword evidence="3 4" id="KW-0413">Isomerase</keyword>
<dbReference type="PRINTS" id="PR00992">
    <property type="entry name" value="ALARACEMASE"/>
</dbReference>
<sequence>MSRPAIAQINLDHLRHNYRLLNQRVGQSEIMAVVKANAYGHDQSLVGPILLEEGCRSFGVTDATEGSELRAIIGKHNSTEITLLSGVFDAEDAGLCLDCRLTPAITELNQIELLTKAGFNGDIWLKFDSGMNRLGAADPATLFSLVSDAGLHVHGFMSHLACADEPEHPMNLAQAKNFFETCNLISPDTPKSLLNSAGLISLQDYAFDVVRPGIALYGAEPVPDQPFGLKPVMSLTGEVMQIREVQAGASVSYGATFISEKTMKVAVVSMGYADGIPRPLSNQGAVYIRGEKHPIIGRVCMDYTMVDISNSEVQPGDSVEFWGEHISTNEVAAEIGTISYTLFTGVGERVRRQAV</sequence>
<evidence type="ECO:0000256" key="3">
    <source>
        <dbReference type="ARBA" id="ARBA00023235"/>
    </source>
</evidence>
<dbReference type="NCBIfam" id="TIGR00492">
    <property type="entry name" value="alr"/>
    <property type="match status" value="1"/>
</dbReference>
<keyword evidence="2 4" id="KW-0663">Pyridoxal phosphate</keyword>
<dbReference type="InterPro" id="IPR000821">
    <property type="entry name" value="Ala_racemase"/>
</dbReference>
<dbReference type="KEGG" id="maes:Ga0123461_1892"/>
<accession>A0A2K8L5P8</accession>
<dbReference type="HAMAP" id="MF_01201">
    <property type="entry name" value="Ala_racemase"/>
    <property type="match status" value="1"/>
</dbReference>
<dbReference type="GO" id="GO:0030632">
    <property type="term" value="P:D-alanine biosynthetic process"/>
    <property type="evidence" value="ECO:0007669"/>
    <property type="project" value="UniProtKB-UniRule"/>
</dbReference>
<feature type="modified residue" description="N6-(pyridoxal phosphate)lysine" evidence="4 5">
    <location>
        <position position="35"/>
    </location>
</feature>
<protein>
    <recommendedName>
        <fullName evidence="4">Alanine racemase</fullName>
        <ecNumber evidence="4">5.1.1.1</ecNumber>
    </recommendedName>
</protein>
<comment type="cofactor">
    <cofactor evidence="1 4 5">
        <name>pyridoxal 5'-phosphate</name>
        <dbReference type="ChEBI" id="CHEBI:597326"/>
    </cofactor>
</comment>
<evidence type="ECO:0000313" key="8">
    <source>
        <dbReference type="EMBL" id="ATX80304.1"/>
    </source>
</evidence>
<dbReference type="InterPro" id="IPR020622">
    <property type="entry name" value="Ala_racemase_pyridoxalP-BS"/>
</dbReference>
<evidence type="ECO:0000313" key="9">
    <source>
        <dbReference type="Proteomes" id="UP000231701"/>
    </source>
</evidence>
<dbReference type="OrthoDB" id="5297419at2"/>
<comment type="similarity">
    <text evidence="4">Belongs to the alanine racemase family.</text>
</comment>
<organism evidence="8 9">
    <name type="scientific">Mariprofundus aestuarium</name>
    <dbReference type="NCBI Taxonomy" id="1921086"/>
    <lineage>
        <taxon>Bacteria</taxon>
        <taxon>Pseudomonadati</taxon>
        <taxon>Pseudomonadota</taxon>
        <taxon>Candidatius Mariprofundia</taxon>
        <taxon>Mariprofundales</taxon>
        <taxon>Mariprofundaceae</taxon>
        <taxon>Mariprofundus</taxon>
    </lineage>
</organism>
<feature type="active site" description="Proton acceptor; specific for L-alanine" evidence="4">
    <location>
        <position position="253"/>
    </location>
</feature>
<dbReference type="Gene3D" id="3.20.20.10">
    <property type="entry name" value="Alanine racemase"/>
    <property type="match status" value="1"/>
</dbReference>
<reference evidence="8 9" key="1">
    <citation type="submission" date="2016-12" db="EMBL/GenBank/DDBJ databases">
        <title>Isolation and genomic insights into novel planktonic Zetaproteobacteria from stratified waters of the Chesapeake Bay.</title>
        <authorList>
            <person name="McAllister S.M."/>
            <person name="Kato S."/>
            <person name="Chan C.S."/>
            <person name="Chiu B.K."/>
            <person name="Field E.K."/>
        </authorList>
    </citation>
    <scope>NUCLEOTIDE SEQUENCE [LARGE SCALE GENOMIC DNA]</scope>
    <source>
        <strain evidence="8 9">CP-5</strain>
    </source>
</reference>
<evidence type="ECO:0000256" key="5">
    <source>
        <dbReference type="PIRSR" id="PIRSR600821-50"/>
    </source>
</evidence>
<dbReference type="SUPFAM" id="SSF51419">
    <property type="entry name" value="PLP-binding barrel"/>
    <property type="match status" value="1"/>
</dbReference>
<dbReference type="EC" id="5.1.1.1" evidence="4"/>
<evidence type="ECO:0000256" key="6">
    <source>
        <dbReference type="PIRSR" id="PIRSR600821-52"/>
    </source>
</evidence>